<feature type="active site" description="Nucleophile" evidence="1">
    <location>
        <position position="62"/>
    </location>
</feature>
<dbReference type="GO" id="GO:0005737">
    <property type="term" value="C:cytoplasm"/>
    <property type="evidence" value="ECO:0007669"/>
    <property type="project" value="TreeGrafter"/>
</dbReference>
<name>A0A1H2HLW1_9PROT</name>
<dbReference type="InterPro" id="IPR004045">
    <property type="entry name" value="Glutathione_S-Trfase_N"/>
</dbReference>
<evidence type="ECO:0000313" key="5">
    <source>
        <dbReference type="EMBL" id="SDU32766.1"/>
    </source>
</evidence>
<dbReference type="EMBL" id="FNLN01000055">
    <property type="protein sequence ID" value="SDU32766.1"/>
    <property type="molecule type" value="Genomic_DNA"/>
</dbReference>
<feature type="site" description="Lowers pKa of active site Cys" evidence="3">
    <location>
        <position position="251"/>
    </location>
</feature>
<dbReference type="RefSeq" id="WP_074702219.1">
    <property type="nucleotide sequence ID" value="NZ_FNLN01000055.1"/>
</dbReference>
<dbReference type="SUPFAM" id="SSF47616">
    <property type="entry name" value="GST C-terminal domain-like"/>
    <property type="match status" value="1"/>
</dbReference>
<evidence type="ECO:0000256" key="2">
    <source>
        <dbReference type="PIRSR" id="PIRSR015753-2"/>
    </source>
</evidence>
<evidence type="ECO:0000313" key="6">
    <source>
        <dbReference type="Proteomes" id="UP000182882"/>
    </source>
</evidence>
<feature type="active site" description="Proton donor/acceptor" evidence="1">
    <location>
        <position position="193"/>
    </location>
</feature>
<feature type="binding site" evidence="2">
    <location>
        <begin position="146"/>
        <end position="147"/>
    </location>
    <ligand>
        <name>glutathione</name>
        <dbReference type="ChEBI" id="CHEBI:57925"/>
    </ligand>
</feature>
<dbReference type="PANTHER" id="PTHR32419">
    <property type="entry name" value="GLUTATHIONYL-HYDROQUINONE REDUCTASE"/>
    <property type="match status" value="1"/>
</dbReference>
<dbReference type="InterPro" id="IPR040079">
    <property type="entry name" value="Glutathione_S-Trfase"/>
</dbReference>
<keyword evidence="6" id="KW-1185">Reference proteome</keyword>
<dbReference type="PIRSF" id="PIRSF015753">
    <property type="entry name" value="GST"/>
    <property type="match status" value="1"/>
</dbReference>
<dbReference type="PANTHER" id="PTHR32419:SF6">
    <property type="entry name" value="GLUTATHIONE S-TRANSFERASE OMEGA-LIKE 1-RELATED"/>
    <property type="match status" value="1"/>
</dbReference>
<gene>
    <name evidence="5" type="ORF">SAMN05216406_1557</name>
</gene>
<organism evidence="5 6">
    <name type="scientific">Nitrosomonas ureae</name>
    <dbReference type="NCBI Taxonomy" id="44577"/>
    <lineage>
        <taxon>Bacteria</taxon>
        <taxon>Pseudomonadati</taxon>
        <taxon>Pseudomonadota</taxon>
        <taxon>Betaproteobacteria</taxon>
        <taxon>Nitrosomonadales</taxon>
        <taxon>Nitrosomonadaceae</taxon>
        <taxon>Nitrosomonas</taxon>
    </lineage>
</organism>
<sequence length="325" mass="38642">MGLLVDGKWQDKWYDTDSTDGEFVREDSRIRNWIGTEYTIPHNAIRFPARKDRYHLYVSYACPWAHRTLIVRMQKQLEKIVSISAVSPIMLEHGWTFNKSEGSTGDSLYGYEYLHQLYNRHDDEYTGRVTVPVLWDKQTEQIVNNESADIIRIFNCGFDEFTNSRVDLYPEVLRETIDEINERIYTTVNNGVYRAGFATTQRAYECAFVKLFDTLDWLEESLSTQRFLTGNRLTEADWRLFTTLIRFDTVYYSHFKTNRRRIEDYPHLSNYLRDLYQIDFVASTTNLLHIKQHYYFSHKTINPTQIIPLGPDIDYDKPHNREKFA</sequence>
<feature type="binding site" evidence="2">
    <location>
        <begin position="128"/>
        <end position="131"/>
    </location>
    <ligand>
        <name>glutathione</name>
        <dbReference type="ChEBI" id="CHEBI:57925"/>
    </ligand>
</feature>
<evidence type="ECO:0000259" key="4">
    <source>
        <dbReference type="PROSITE" id="PS50405"/>
    </source>
</evidence>
<evidence type="ECO:0000256" key="3">
    <source>
        <dbReference type="PIRSR" id="PIRSR015753-3"/>
    </source>
</evidence>
<dbReference type="InterPro" id="IPR036249">
    <property type="entry name" value="Thioredoxin-like_sf"/>
</dbReference>
<proteinExistence type="predicted"/>
<dbReference type="AlphaFoldDB" id="A0A1H2HLW1"/>
<dbReference type="SFLD" id="SFLDG01206">
    <property type="entry name" value="Xi.1"/>
    <property type="match status" value="1"/>
</dbReference>
<evidence type="ECO:0000256" key="1">
    <source>
        <dbReference type="PIRSR" id="PIRSR015753-1"/>
    </source>
</evidence>
<dbReference type="InterPro" id="IPR047047">
    <property type="entry name" value="GST_Omega-like_C"/>
</dbReference>
<feature type="binding site" evidence="2">
    <location>
        <position position="95"/>
    </location>
    <ligand>
        <name>glutathione</name>
        <dbReference type="ChEBI" id="CHEBI:57925"/>
    </ligand>
</feature>
<accession>A0A1H2HLW1</accession>
<dbReference type="Pfam" id="PF13410">
    <property type="entry name" value="GST_C_2"/>
    <property type="match status" value="1"/>
</dbReference>
<feature type="domain" description="GST C-terminal" evidence="4">
    <location>
        <begin position="170"/>
        <end position="297"/>
    </location>
</feature>
<feature type="site" description="Lowers pKa of active site Cys" evidence="3">
    <location>
        <position position="294"/>
    </location>
</feature>
<protein>
    <submittedName>
        <fullName evidence="5">Putative glutathione S-transferase</fullName>
    </submittedName>
</protein>
<reference evidence="6" key="1">
    <citation type="submission" date="2016-10" db="EMBL/GenBank/DDBJ databases">
        <authorList>
            <person name="Varghese N."/>
            <person name="Submissions S."/>
        </authorList>
    </citation>
    <scope>NUCLEOTIDE SEQUENCE [LARGE SCALE GENOMIC DNA]</scope>
    <source>
        <strain evidence="6">Nm10</strain>
    </source>
</reference>
<dbReference type="Gene3D" id="1.20.1050.10">
    <property type="match status" value="1"/>
</dbReference>
<dbReference type="SFLD" id="SFLDS00019">
    <property type="entry name" value="Glutathione_Transferase_(cytos"/>
    <property type="match status" value="1"/>
</dbReference>
<dbReference type="Proteomes" id="UP000182882">
    <property type="component" value="Unassembled WGS sequence"/>
</dbReference>
<dbReference type="SUPFAM" id="SSF52833">
    <property type="entry name" value="Thioredoxin-like"/>
    <property type="match status" value="1"/>
</dbReference>
<dbReference type="Pfam" id="PF13409">
    <property type="entry name" value="GST_N_2"/>
    <property type="match status" value="1"/>
</dbReference>
<keyword evidence="5" id="KW-0808">Transferase</keyword>
<dbReference type="PROSITE" id="PS50405">
    <property type="entry name" value="GST_CTER"/>
    <property type="match status" value="1"/>
</dbReference>
<dbReference type="SFLD" id="SFLDG01148">
    <property type="entry name" value="Xi_(cytGST)"/>
    <property type="match status" value="1"/>
</dbReference>
<dbReference type="GO" id="GO:0004364">
    <property type="term" value="F:glutathione transferase activity"/>
    <property type="evidence" value="ECO:0007669"/>
    <property type="project" value="InterPro"/>
</dbReference>
<dbReference type="InterPro" id="IPR010987">
    <property type="entry name" value="Glutathione-S-Trfase_C-like"/>
</dbReference>
<dbReference type="FunFam" id="3.40.30.10:FF:000058">
    <property type="entry name" value="Glutathione S-transferase, omega"/>
    <property type="match status" value="1"/>
</dbReference>
<dbReference type="InterPro" id="IPR016639">
    <property type="entry name" value="GST_Omega/GSH"/>
</dbReference>
<dbReference type="Gene3D" id="3.40.30.10">
    <property type="entry name" value="Glutaredoxin"/>
    <property type="match status" value="1"/>
</dbReference>
<dbReference type="CDD" id="cd03190">
    <property type="entry name" value="GST_C_Omega_like"/>
    <property type="match status" value="1"/>
</dbReference>
<dbReference type="InterPro" id="IPR036282">
    <property type="entry name" value="Glutathione-S-Trfase_C_sf"/>
</dbReference>